<evidence type="ECO:0000259" key="1">
    <source>
        <dbReference type="Pfam" id="PF13018"/>
    </source>
</evidence>
<dbReference type="RefSeq" id="WP_152755366.1">
    <property type="nucleotide sequence ID" value="NZ_WHNP01000002.1"/>
</dbReference>
<reference evidence="2 3" key="1">
    <citation type="submission" date="2019-10" db="EMBL/GenBank/DDBJ databases">
        <title>Paraburkholderia sp. isolated from nodules of Mimosa pudica from Brazilian Atlantic Forest soils.</title>
        <authorList>
            <person name="Paulitsch F."/>
            <person name="Hungria M."/>
            <person name="Dall'Agnol R."/>
        </authorList>
    </citation>
    <scope>NUCLEOTIDE SEQUENCE [LARGE SCALE GENOMIC DNA]</scope>
    <source>
        <strain evidence="2 3">CNPSo 3157</strain>
    </source>
</reference>
<comment type="caution">
    <text evidence="2">The sequence shown here is derived from an EMBL/GenBank/DDBJ whole genome shotgun (WGS) entry which is preliminary data.</text>
</comment>
<dbReference type="EMBL" id="WHNP01000002">
    <property type="protein sequence ID" value="MPW15891.1"/>
    <property type="molecule type" value="Genomic_DNA"/>
</dbReference>
<dbReference type="InterPro" id="IPR024973">
    <property type="entry name" value="ESPR"/>
</dbReference>
<protein>
    <recommendedName>
        <fullName evidence="1">ESPR domain-containing protein</fullName>
    </recommendedName>
</protein>
<organism evidence="2 3">
    <name type="scientific">Paraburkholderia franconis</name>
    <dbReference type="NCBI Taxonomy" id="2654983"/>
    <lineage>
        <taxon>Bacteria</taxon>
        <taxon>Pseudomonadati</taxon>
        <taxon>Pseudomonadota</taxon>
        <taxon>Betaproteobacteria</taxon>
        <taxon>Burkholderiales</taxon>
        <taxon>Burkholderiaceae</taxon>
        <taxon>Paraburkholderia</taxon>
    </lineage>
</organism>
<sequence length="15" mass="1758">MNKAYRSVWNETTGT</sequence>
<feature type="domain" description="ESPR" evidence="1">
    <location>
        <begin position="1"/>
        <end position="15"/>
    </location>
</feature>
<proteinExistence type="predicted"/>
<name>A0A7X1N6H5_9BURK</name>
<dbReference type="Pfam" id="PF13018">
    <property type="entry name" value="ESPR"/>
    <property type="match status" value="1"/>
</dbReference>
<evidence type="ECO:0000313" key="2">
    <source>
        <dbReference type="EMBL" id="MPW15891.1"/>
    </source>
</evidence>
<accession>A0A7X1N6H5</accession>
<evidence type="ECO:0000313" key="3">
    <source>
        <dbReference type="Proteomes" id="UP000484381"/>
    </source>
</evidence>
<keyword evidence="3" id="KW-1185">Reference proteome</keyword>
<dbReference type="Proteomes" id="UP000484381">
    <property type="component" value="Unassembled WGS sequence"/>
</dbReference>
<gene>
    <name evidence="2" type="ORF">GCT13_02895</name>
</gene>